<keyword evidence="1" id="KW-0808">Transferase</keyword>
<evidence type="ECO:0000313" key="3">
    <source>
        <dbReference type="EMBL" id="ASY16706.1"/>
    </source>
</evidence>
<dbReference type="Gene3D" id="3.40.50.2000">
    <property type="entry name" value="Glycogen Phosphorylase B"/>
    <property type="match status" value="2"/>
</dbReference>
<dbReference type="EMBL" id="CP016774">
    <property type="protein sequence ID" value="ASY16706.1"/>
    <property type="molecule type" value="Genomic_DNA"/>
</dbReference>
<proteinExistence type="predicted"/>
<evidence type="ECO:0000313" key="4">
    <source>
        <dbReference type="Proteomes" id="UP000217177"/>
    </source>
</evidence>
<keyword evidence="4" id="KW-1185">Reference proteome</keyword>
<dbReference type="Proteomes" id="UP000217177">
    <property type="component" value="Chromosome"/>
</dbReference>
<protein>
    <submittedName>
        <fullName evidence="3">Glycosyltransferase</fullName>
    </submittedName>
</protein>
<accession>A0ABN5BAN1</accession>
<sequence length="383" mass="43014">MVQLSTGHTGGAGLAARRLHAELLQEGYDSEFYCIGRNDLTLELKEYPINRNIVSKVGSRIAIALNERFTRDIHFSVFSTNAVPLEFFKKLSKGKTRVLHFHNWQNLISTKNFVQLIQEGFPIVLTMHDERLITGGCHYRLNCIENEGGCRACPRASKLITRQIQRGRDLLGNLDLTKFPNLHLVSPSLWLQGAALMNLSISERQVSRIPNPLGPDWNTERYLLERTGEIAKNPRIGIATMSDSYTKYGDLVTKLLSDERFKRNYKVLFLRDFKPVGKSLPNFWKEIDLLLALSRADNSPNSIVEAQSLGIPVLTSNVGGILEILDSNGIALEPHEHNIENILGGIRQIFNSQRANLFDTGTAATFSTHSITNVYSSVLDNLQ</sequence>
<evidence type="ECO:0000259" key="2">
    <source>
        <dbReference type="Pfam" id="PF00534"/>
    </source>
</evidence>
<dbReference type="InterPro" id="IPR001296">
    <property type="entry name" value="Glyco_trans_1"/>
</dbReference>
<evidence type="ECO:0000256" key="1">
    <source>
        <dbReference type="ARBA" id="ARBA00022679"/>
    </source>
</evidence>
<feature type="domain" description="Glycosyl transferase family 1" evidence="2">
    <location>
        <begin position="278"/>
        <end position="353"/>
    </location>
</feature>
<reference evidence="3 4" key="1">
    <citation type="submission" date="2016-07" db="EMBL/GenBank/DDBJ databases">
        <title>High microdiversification within the ubiquitous acI lineage of Actinobacteria.</title>
        <authorList>
            <person name="Neuenschwander S.M."/>
            <person name="Salcher M."/>
            <person name="Ghai R."/>
            <person name="Pernthaler J."/>
        </authorList>
    </citation>
    <scope>NUCLEOTIDE SEQUENCE [LARGE SCALE GENOMIC DNA]</scope>
    <source>
        <strain evidence="3">MMS-IA-79</strain>
    </source>
</reference>
<gene>
    <name evidence="3" type="ORF">A1sIA79_00220</name>
</gene>
<dbReference type="Pfam" id="PF00534">
    <property type="entry name" value="Glycos_transf_1"/>
    <property type="match status" value="1"/>
</dbReference>
<name>A0ABN5BAN1_9ACTN</name>
<dbReference type="SUPFAM" id="SSF53756">
    <property type="entry name" value="UDP-Glycosyltransferase/glycogen phosphorylase"/>
    <property type="match status" value="1"/>
</dbReference>
<organism evidence="3 4">
    <name type="scientific">Candidatus Planktophila versatilis</name>
    <dbReference type="NCBI Taxonomy" id="1884905"/>
    <lineage>
        <taxon>Bacteria</taxon>
        <taxon>Bacillati</taxon>
        <taxon>Actinomycetota</taxon>
        <taxon>Actinomycetes</taxon>
        <taxon>Candidatus Nanopelagicales</taxon>
        <taxon>Candidatus Nanopelagicaceae</taxon>
        <taxon>Candidatus Planktophila</taxon>
    </lineage>
</organism>